<organism evidence="1 2">
    <name type="scientific">Arabidopsis thaliana</name>
    <name type="common">Mouse-ear cress</name>
    <dbReference type="NCBI Taxonomy" id="3702"/>
    <lineage>
        <taxon>Eukaryota</taxon>
        <taxon>Viridiplantae</taxon>
        <taxon>Streptophyta</taxon>
        <taxon>Embryophyta</taxon>
        <taxon>Tracheophyta</taxon>
        <taxon>Spermatophyta</taxon>
        <taxon>Magnoliopsida</taxon>
        <taxon>eudicotyledons</taxon>
        <taxon>Gunneridae</taxon>
        <taxon>Pentapetalae</taxon>
        <taxon>rosids</taxon>
        <taxon>malvids</taxon>
        <taxon>Brassicales</taxon>
        <taxon>Brassicaceae</taxon>
        <taxon>Camelineae</taxon>
        <taxon>Arabidopsis</taxon>
    </lineage>
</organism>
<dbReference type="AlphaFoldDB" id="A0A178V7V5"/>
<dbReference type="Proteomes" id="UP000078284">
    <property type="component" value="Chromosome 3"/>
</dbReference>
<comment type="caution">
    <text evidence="1">The sequence shown here is derived from an EMBL/GenBank/DDBJ whole genome shotgun (WGS) entry which is preliminary data.</text>
</comment>
<name>A0A178V7V5_ARATH</name>
<reference evidence="2" key="1">
    <citation type="journal article" date="2016" name="Proc. Natl. Acad. Sci. U.S.A.">
        <title>Chromosome-level assembly of Arabidopsis thaliana Ler reveals the extent of translocation and inversion polymorphisms.</title>
        <authorList>
            <person name="Zapata L."/>
            <person name="Ding J."/>
            <person name="Willing E.M."/>
            <person name="Hartwig B."/>
            <person name="Bezdan D."/>
            <person name="Jiao W.B."/>
            <person name="Patel V."/>
            <person name="Velikkakam James G."/>
            <person name="Koornneef M."/>
            <person name="Ossowski S."/>
            <person name="Schneeberger K."/>
        </authorList>
    </citation>
    <scope>NUCLEOTIDE SEQUENCE [LARGE SCALE GENOMIC DNA]</scope>
    <source>
        <strain evidence="2">cv. Landsberg erecta</strain>
    </source>
</reference>
<sequence>MPKEKKKKKKRKGDALPTFLILILTIETSLCVSPELAGIYFLTPSHYAWIFYMNLK</sequence>
<gene>
    <name evidence="1" type="ordered locus">AXX17_At3g11850</name>
</gene>
<protein>
    <submittedName>
        <fullName evidence="1">Uncharacterized protein</fullName>
    </submittedName>
</protein>
<evidence type="ECO:0000313" key="1">
    <source>
        <dbReference type="EMBL" id="OAP01788.1"/>
    </source>
</evidence>
<evidence type="ECO:0000313" key="2">
    <source>
        <dbReference type="Proteomes" id="UP000078284"/>
    </source>
</evidence>
<proteinExistence type="predicted"/>
<accession>A0A178V7V5</accession>
<dbReference type="EMBL" id="LUHQ01000003">
    <property type="protein sequence ID" value="OAP01788.1"/>
    <property type="molecule type" value="Genomic_DNA"/>
</dbReference>